<dbReference type="SUPFAM" id="SSF53448">
    <property type="entry name" value="Nucleotide-diphospho-sugar transferases"/>
    <property type="match status" value="1"/>
</dbReference>
<keyword evidence="5" id="KW-0648">Protein biosynthesis</keyword>
<accession>A0A2C6KX23</accession>
<evidence type="ECO:0000256" key="6">
    <source>
        <dbReference type="ARBA" id="ARBA00044144"/>
    </source>
</evidence>
<feature type="compositionally biased region" description="Acidic residues" evidence="9">
    <location>
        <begin position="828"/>
        <end position="843"/>
    </location>
</feature>
<dbReference type="RefSeq" id="XP_067926262.1">
    <property type="nucleotide sequence ID" value="XM_068061759.1"/>
</dbReference>
<dbReference type="Gene3D" id="3.90.550.10">
    <property type="entry name" value="Spore Coat Polysaccharide Biosynthesis Protein SpsA, Chain A"/>
    <property type="match status" value="1"/>
</dbReference>
<evidence type="ECO:0000256" key="5">
    <source>
        <dbReference type="ARBA" id="ARBA00022917"/>
    </source>
</evidence>
<reference evidence="11 12" key="1">
    <citation type="journal article" date="2017" name="Int. J. Parasitol.">
        <title>The genome of the protozoan parasite Cystoisospora suis and a reverse vaccinology approach to identify vaccine candidates.</title>
        <authorList>
            <person name="Palmieri N."/>
            <person name="Shrestha A."/>
            <person name="Ruttkowski B."/>
            <person name="Beck T."/>
            <person name="Vogl C."/>
            <person name="Tomley F."/>
            <person name="Blake D.P."/>
            <person name="Joachim A."/>
        </authorList>
    </citation>
    <scope>NUCLEOTIDE SEQUENCE [LARGE SCALE GENOMIC DNA]</scope>
    <source>
        <strain evidence="11 12">Wien I</strain>
    </source>
</reference>
<dbReference type="InterPro" id="IPR051956">
    <property type="entry name" value="eIF2B_epsilon"/>
</dbReference>
<protein>
    <recommendedName>
        <fullName evidence="6">Translation initiation factor eIF2B subunit epsilon</fullName>
    </recommendedName>
    <alternativeName>
        <fullName evidence="7">eIF2B GDP-GTP exchange factor subunit epsilon</fullName>
    </alternativeName>
</protein>
<comment type="caution">
    <text evidence="11">The sequence shown here is derived from an EMBL/GenBank/DDBJ whole genome shotgun (WGS) entry which is preliminary data.</text>
</comment>
<dbReference type="AlphaFoldDB" id="A0A2C6KX23"/>
<keyword evidence="4 11" id="KW-0396">Initiation factor</keyword>
<keyword evidence="3" id="KW-0963">Cytoplasm</keyword>
<dbReference type="InterPro" id="IPR003307">
    <property type="entry name" value="W2_domain"/>
</dbReference>
<feature type="compositionally biased region" description="Basic and acidic residues" evidence="9">
    <location>
        <begin position="550"/>
        <end position="562"/>
    </location>
</feature>
<evidence type="ECO:0000313" key="12">
    <source>
        <dbReference type="Proteomes" id="UP000221165"/>
    </source>
</evidence>
<dbReference type="EMBL" id="MIGC01000629">
    <property type="protein sequence ID" value="PHJ24590.1"/>
    <property type="molecule type" value="Genomic_DNA"/>
</dbReference>
<dbReference type="InterPro" id="IPR011004">
    <property type="entry name" value="Trimer_LpxA-like_sf"/>
</dbReference>
<dbReference type="Gene3D" id="2.160.10.10">
    <property type="entry name" value="Hexapeptide repeat proteins"/>
    <property type="match status" value="1"/>
</dbReference>
<evidence type="ECO:0000256" key="8">
    <source>
        <dbReference type="ARBA" id="ARBA00046432"/>
    </source>
</evidence>
<comment type="subcellular location">
    <subcellularLocation>
        <location evidence="1">Cytoplasm</location>
        <location evidence="1">Cytosol</location>
    </subcellularLocation>
</comment>
<feature type="compositionally biased region" description="Polar residues" evidence="9">
    <location>
        <begin position="1"/>
        <end position="27"/>
    </location>
</feature>
<evidence type="ECO:0000256" key="3">
    <source>
        <dbReference type="ARBA" id="ARBA00022490"/>
    </source>
</evidence>
<feature type="region of interest" description="Disordered" evidence="9">
    <location>
        <begin position="823"/>
        <end position="859"/>
    </location>
</feature>
<evidence type="ECO:0000313" key="11">
    <source>
        <dbReference type="EMBL" id="PHJ24590.1"/>
    </source>
</evidence>
<feature type="compositionally biased region" description="Basic and acidic residues" evidence="9">
    <location>
        <begin position="529"/>
        <end position="538"/>
    </location>
</feature>
<dbReference type="SUPFAM" id="SSF48371">
    <property type="entry name" value="ARM repeat"/>
    <property type="match status" value="1"/>
</dbReference>
<feature type="compositionally biased region" description="Low complexity" evidence="9">
    <location>
        <begin position="32"/>
        <end position="51"/>
    </location>
</feature>
<comment type="similarity">
    <text evidence="2">Belongs to the eIF-2B gamma/epsilon subunits family.</text>
</comment>
<keyword evidence="12" id="KW-1185">Reference proteome</keyword>
<feature type="region of interest" description="Disordered" evidence="9">
    <location>
        <begin position="515"/>
        <end position="703"/>
    </location>
</feature>
<dbReference type="VEuPathDB" id="ToxoDB:CSUI_001554"/>
<dbReference type="GO" id="GO:0005085">
    <property type="term" value="F:guanyl-nucleotide exchange factor activity"/>
    <property type="evidence" value="ECO:0007669"/>
    <property type="project" value="TreeGrafter"/>
</dbReference>
<feature type="compositionally biased region" description="Acidic residues" evidence="9">
    <location>
        <begin position="649"/>
        <end position="662"/>
    </location>
</feature>
<dbReference type="OrthoDB" id="424572at2759"/>
<evidence type="ECO:0000259" key="10">
    <source>
        <dbReference type="PROSITE" id="PS51363"/>
    </source>
</evidence>
<dbReference type="InterPro" id="IPR016024">
    <property type="entry name" value="ARM-type_fold"/>
</dbReference>
<dbReference type="GO" id="GO:0005851">
    <property type="term" value="C:eukaryotic translation initiation factor 2B complex"/>
    <property type="evidence" value="ECO:0007669"/>
    <property type="project" value="TreeGrafter"/>
</dbReference>
<dbReference type="GO" id="GO:0031369">
    <property type="term" value="F:translation initiation factor binding"/>
    <property type="evidence" value="ECO:0007669"/>
    <property type="project" value="TreeGrafter"/>
</dbReference>
<evidence type="ECO:0000256" key="7">
    <source>
        <dbReference type="ARBA" id="ARBA00044345"/>
    </source>
</evidence>
<dbReference type="PANTHER" id="PTHR45887">
    <property type="entry name" value="TRANSLATION INITIATION FACTOR EIF-2B SUBUNIT EPSILON"/>
    <property type="match status" value="1"/>
</dbReference>
<evidence type="ECO:0000256" key="4">
    <source>
        <dbReference type="ARBA" id="ARBA00022540"/>
    </source>
</evidence>
<dbReference type="Proteomes" id="UP000221165">
    <property type="component" value="Unassembled WGS sequence"/>
</dbReference>
<feature type="compositionally biased region" description="Polar residues" evidence="9">
    <location>
        <begin position="515"/>
        <end position="528"/>
    </location>
</feature>
<comment type="subunit">
    <text evidence="8">Component of the translation initiation factor 2B (eIF2B) complex which is a heterodecamer of two sets of five different subunits: alpha, beta, gamma, delta and epsilon. Subunits alpha, beta and delta comprise a regulatory subcomplex and subunits epsilon and gamma comprise a catalytic subcomplex. Within the complex, the hexameric regulatory complex resides at the center, with the two heterodimeric catalytic subcomplexes bound on opposite sides.</text>
</comment>
<organism evidence="11 12">
    <name type="scientific">Cystoisospora suis</name>
    <dbReference type="NCBI Taxonomy" id="483139"/>
    <lineage>
        <taxon>Eukaryota</taxon>
        <taxon>Sar</taxon>
        <taxon>Alveolata</taxon>
        <taxon>Apicomplexa</taxon>
        <taxon>Conoidasida</taxon>
        <taxon>Coccidia</taxon>
        <taxon>Eucoccidiorida</taxon>
        <taxon>Eimeriorina</taxon>
        <taxon>Sarcocystidae</taxon>
        <taxon>Cystoisospora</taxon>
    </lineage>
</organism>
<dbReference type="PROSITE" id="PS51363">
    <property type="entry name" value="W2"/>
    <property type="match status" value="1"/>
</dbReference>
<feature type="domain" description="W2" evidence="10">
    <location>
        <begin position="698"/>
        <end position="931"/>
    </location>
</feature>
<feature type="compositionally biased region" description="Acidic residues" evidence="9">
    <location>
        <begin position="620"/>
        <end position="642"/>
    </location>
</feature>
<dbReference type="Gene3D" id="1.25.40.180">
    <property type="match status" value="1"/>
</dbReference>
<sequence length="935" mass="104564">MASPSVTGTSPSEGGEKISSSSPQVQQKKTDTSSSSSSTTKTNTAGNKSNQGQGGRKGGGTDEDTVFETLPAVLVAFTLPQQKEYFAPLSYDFPLPLLPVSGVPLILSAFDFLARNGATDIYVLVKGDSEGRSVRKVVEEHEETFQKRLRRVVKKNLSVIFIEITEKADSMGEALREFANKNELRHDFLLMHTSTFIRADIREAIASHKLRSSTSSSRGVYGGEPVMTQLLTRASSSSRRRLLEDDFAFLIHSKSQELVGISSFRKQSQVEIGEDLATIGGGAPTRFEVRYDLIDAGVYVCTPKVQELFAVSFDYMSIKNDFIPDLITKEIKLEAVYTHVLETTEGDSYSPFAASCADPRSYFNTCREALERWTYPLVLDTRPPTSTPSQHRYKGRGIYQADSVSPGLRCDIGPIVSIGELTVIGDDTRIRESFIGCNCHIGRNVRIEGSLIFDGVTIEDNVVIENALIFRECTLRAGCQIQGPGCILGRGVVIGKGRVIPPLTRLYVPSKTFLLPSTSTSDMEPSSGNRKDDKKREEADEGKEEEEKMEENKVHEDEDKKTTLVPLVGPDGEGMPWRRSKGGKETMSLQDEEKLKNISVGGSLEGAIKLPLPQVTGKYDDEDETDDDEEDDDFSQRDEDEGSFSSSSQEEDEQDVDMDGEAGESHGGRKAKARQADSCSSGKGYEEKKKKKSTQKKGQDDEAFRSEVQALCEEGLEEPHHIHHKILEMKSFRLACNKTDLDIMKILVPLVLQSICLHCQEKEENACLKKDVWEKYVSEHRVELLFSSFLSSSCQPEDFFFIWEICLSFCMNPFLPLSISKKQKREEEGEDEEDDEELQDGNLEENMLQSDQNQKRKKTNPLHGPSAFCTLCEILHACDLFEADESLPLWLDRKKKAIAEGKNKEEEPFLTSRLTAFCEWLKEDDESEDEEEDEE</sequence>
<proteinExistence type="inferred from homology"/>
<evidence type="ECO:0000256" key="2">
    <source>
        <dbReference type="ARBA" id="ARBA00007878"/>
    </source>
</evidence>
<dbReference type="Pfam" id="PF25084">
    <property type="entry name" value="LbH_EIF2B"/>
    <property type="match status" value="1"/>
</dbReference>
<dbReference type="InterPro" id="IPR029044">
    <property type="entry name" value="Nucleotide-diphossugar_trans"/>
</dbReference>
<feature type="compositionally biased region" description="Acidic residues" evidence="9">
    <location>
        <begin position="539"/>
        <end position="549"/>
    </location>
</feature>
<evidence type="ECO:0000256" key="1">
    <source>
        <dbReference type="ARBA" id="ARBA00004514"/>
    </source>
</evidence>
<dbReference type="GeneID" id="94424970"/>
<dbReference type="SUPFAM" id="SSF51161">
    <property type="entry name" value="Trimeric LpxA-like enzymes"/>
    <property type="match status" value="1"/>
</dbReference>
<feature type="region of interest" description="Disordered" evidence="9">
    <location>
        <begin position="1"/>
        <end position="64"/>
    </location>
</feature>
<dbReference type="GO" id="GO:0003743">
    <property type="term" value="F:translation initiation factor activity"/>
    <property type="evidence" value="ECO:0007669"/>
    <property type="project" value="UniProtKB-KW"/>
</dbReference>
<dbReference type="InterPro" id="IPR056764">
    <property type="entry name" value="LbH_EIF2B3/5"/>
</dbReference>
<evidence type="ECO:0000256" key="9">
    <source>
        <dbReference type="SAM" id="MobiDB-lite"/>
    </source>
</evidence>
<name>A0A2C6KX23_9APIC</name>
<gene>
    <name evidence="11" type="ORF">CSUI_001554</name>
</gene>
<dbReference type="PANTHER" id="PTHR45887:SF1">
    <property type="entry name" value="TRANSLATION INITIATION FACTOR EIF-2B SUBUNIT EPSILON"/>
    <property type="match status" value="1"/>
</dbReference>